<feature type="domain" description="Phospholipid/glycerol acyltransferase" evidence="4">
    <location>
        <begin position="94"/>
        <end position="214"/>
    </location>
</feature>
<dbReference type="PANTHER" id="PTHR10434:SF11">
    <property type="entry name" value="1-ACYL-SN-GLYCEROL-3-PHOSPHATE ACYLTRANSFERASE"/>
    <property type="match status" value="1"/>
</dbReference>
<dbReference type="Proteomes" id="UP000008323">
    <property type="component" value="Chromosome"/>
</dbReference>
<dbReference type="eggNOG" id="COG0204">
    <property type="taxonomic scope" value="Bacteria"/>
</dbReference>
<dbReference type="InterPro" id="IPR002123">
    <property type="entry name" value="Plipid/glycerol_acylTrfase"/>
</dbReference>
<dbReference type="KEGG" id="pal:PA0086"/>
<keyword evidence="3" id="KW-1133">Transmembrane helix</keyword>
<proteinExistence type="predicted"/>
<dbReference type="GO" id="GO:0003841">
    <property type="term" value="F:1-acylglycerol-3-phosphate O-acyltransferase activity"/>
    <property type="evidence" value="ECO:0007669"/>
    <property type="project" value="UniProtKB-EC"/>
</dbReference>
<gene>
    <name evidence="5" type="primary">plsC</name>
    <name evidence="5" type="ordered locus">PA0086</name>
</gene>
<organism evidence="5 6">
    <name type="scientific">Phytoplasma australiense</name>
    <dbReference type="NCBI Taxonomy" id="59748"/>
    <lineage>
        <taxon>Bacteria</taxon>
        <taxon>Bacillati</taxon>
        <taxon>Mycoplasmatota</taxon>
        <taxon>Mollicutes</taxon>
        <taxon>Acholeplasmatales</taxon>
        <taxon>Acholeplasmataceae</taxon>
        <taxon>Candidatus Phytoplasma</taxon>
        <taxon>16SrXII (Stolbur group)</taxon>
    </lineage>
</organism>
<dbReference type="AlphaFoldDB" id="B1V8Y9"/>
<dbReference type="CDD" id="cd07989">
    <property type="entry name" value="LPLAT_AGPAT-like"/>
    <property type="match status" value="1"/>
</dbReference>
<accession>B1V8Y9</accession>
<dbReference type="SMART" id="SM00563">
    <property type="entry name" value="PlsC"/>
    <property type="match status" value="1"/>
</dbReference>
<keyword evidence="3" id="KW-0812">Transmembrane</keyword>
<evidence type="ECO:0000256" key="2">
    <source>
        <dbReference type="ARBA" id="ARBA00023315"/>
    </source>
</evidence>
<feature type="transmembrane region" description="Helical" evidence="3">
    <location>
        <begin position="26"/>
        <end position="54"/>
    </location>
</feature>
<keyword evidence="2 5" id="KW-0012">Acyltransferase</keyword>
<dbReference type="EMBL" id="AM422018">
    <property type="protein sequence ID" value="CAM11421.1"/>
    <property type="molecule type" value="Genomic_DNA"/>
</dbReference>
<sequence>MLIVFFFTMIVSNFFYLKHFYLNNPIIIFLLSLIMAGLMTFFFLILCFIIMSFLPPNHPFKGFVIRSLSHFIKVFLRIKVIVKNKHLLPLKENIVIYANHKSYTDAFLIAISLPRTLTFAPKDKFCFPFLTKWLLNLAFYSSDCMVVSRESVRKTAKNLSKAIPKIKSGLALVVFPEGGMTDVDNERVTPLLGGAFKIALKSQASIVPLTIKGASKIKNYFWWQKKRVEIILHPVLKYDDYRCDTIKQIALNVENKINSGLE</sequence>
<keyword evidence="1 5" id="KW-0808">Transferase</keyword>
<evidence type="ECO:0000313" key="6">
    <source>
        <dbReference type="Proteomes" id="UP000008323"/>
    </source>
</evidence>
<evidence type="ECO:0000259" key="4">
    <source>
        <dbReference type="SMART" id="SM00563"/>
    </source>
</evidence>
<evidence type="ECO:0000313" key="5">
    <source>
        <dbReference type="EMBL" id="CAM11421.1"/>
    </source>
</evidence>
<evidence type="ECO:0000256" key="3">
    <source>
        <dbReference type="SAM" id="Phobius"/>
    </source>
</evidence>
<dbReference type="STRING" id="59748.PA0086"/>
<name>B1V8Y9_PHYAS</name>
<dbReference type="SUPFAM" id="SSF69593">
    <property type="entry name" value="Glycerol-3-phosphate (1)-acyltransferase"/>
    <property type="match status" value="1"/>
</dbReference>
<keyword evidence="3" id="KW-0472">Membrane</keyword>
<dbReference type="Pfam" id="PF01553">
    <property type="entry name" value="Acyltransferase"/>
    <property type="match status" value="1"/>
</dbReference>
<dbReference type="PANTHER" id="PTHR10434">
    <property type="entry name" value="1-ACYL-SN-GLYCEROL-3-PHOSPHATE ACYLTRANSFERASE"/>
    <property type="match status" value="1"/>
</dbReference>
<protein>
    <submittedName>
        <fullName evidence="5">1-acyl-sn-glycerol-3-phosphate acyltransferase</fullName>
        <ecNumber evidence="5">2.3.1.51</ecNumber>
    </submittedName>
</protein>
<dbReference type="GO" id="GO:0006654">
    <property type="term" value="P:phosphatidic acid biosynthetic process"/>
    <property type="evidence" value="ECO:0007669"/>
    <property type="project" value="TreeGrafter"/>
</dbReference>
<dbReference type="EC" id="2.3.1.51" evidence="5"/>
<evidence type="ECO:0000256" key="1">
    <source>
        <dbReference type="ARBA" id="ARBA00022679"/>
    </source>
</evidence>
<reference evidence="5 6" key="1">
    <citation type="journal article" date="2008" name="J. Bacteriol.">
        <title>Comparative genome analysis of 'Candidatus Phytoplasma australiense' (subgroup tuf-Australia I; rp-A) and 'Ca. Phytoplasma asteris' strains OY-M and AY-WB.</title>
        <authorList>
            <person name="Tran-Nguyen L.T."/>
            <person name="Kube M."/>
            <person name="Schneider B."/>
            <person name="Reinhardt R."/>
            <person name="Gibb K.S."/>
        </authorList>
    </citation>
    <scope>NUCLEOTIDE SEQUENCE [LARGE SCALE GENOMIC DNA]</scope>
</reference>